<name>A0ABX1LUM1_9CYAN</name>
<comment type="subcellular location">
    <subcellularLocation>
        <location evidence="1">Cell membrane</location>
        <topology evidence="1">Single-pass membrane protein</topology>
    </subcellularLocation>
    <subcellularLocation>
        <location evidence="7">Cell membrane</location>
        <topology evidence="7">Single-pass type II membrane protein</topology>
    </subcellularLocation>
</comment>
<evidence type="ECO:0000256" key="6">
    <source>
        <dbReference type="ARBA" id="ARBA00023136"/>
    </source>
</evidence>
<evidence type="ECO:0000313" key="9">
    <source>
        <dbReference type="EMBL" id="NMF59809.1"/>
    </source>
</evidence>
<protein>
    <submittedName>
        <fullName evidence="9">Biopolymer transporter ExbD</fullName>
    </submittedName>
</protein>
<keyword evidence="4 7" id="KW-0812">Transmembrane</keyword>
<dbReference type="InterPro" id="IPR003400">
    <property type="entry name" value="ExbD"/>
</dbReference>
<gene>
    <name evidence="9" type="ORF">HC246_17735</name>
</gene>
<keyword evidence="10" id="KW-1185">Reference proteome</keyword>
<evidence type="ECO:0000313" key="10">
    <source>
        <dbReference type="Proteomes" id="UP000738376"/>
    </source>
</evidence>
<evidence type="ECO:0000256" key="8">
    <source>
        <dbReference type="SAM" id="Phobius"/>
    </source>
</evidence>
<accession>A0ABX1LUM1</accession>
<keyword evidence="7" id="KW-0813">Transport</keyword>
<dbReference type="RefSeq" id="WP_169364794.1">
    <property type="nucleotide sequence ID" value="NZ_JAAVJL010000002.1"/>
</dbReference>
<comment type="caution">
    <text evidence="9">The sequence shown here is derived from an EMBL/GenBank/DDBJ whole genome shotgun (WGS) entry which is preliminary data.</text>
</comment>
<dbReference type="PANTHER" id="PTHR30558:SF3">
    <property type="entry name" value="BIOPOLYMER TRANSPORT PROTEIN EXBD-RELATED"/>
    <property type="match status" value="1"/>
</dbReference>
<dbReference type="Gene3D" id="3.30.420.270">
    <property type="match status" value="1"/>
</dbReference>
<evidence type="ECO:0000256" key="2">
    <source>
        <dbReference type="ARBA" id="ARBA00005811"/>
    </source>
</evidence>
<evidence type="ECO:0000256" key="1">
    <source>
        <dbReference type="ARBA" id="ARBA00004162"/>
    </source>
</evidence>
<proteinExistence type="inferred from homology"/>
<keyword evidence="3" id="KW-1003">Cell membrane</keyword>
<dbReference type="EMBL" id="JAAVJL010000002">
    <property type="protein sequence ID" value="NMF59809.1"/>
    <property type="molecule type" value="Genomic_DNA"/>
</dbReference>
<feature type="transmembrane region" description="Helical" evidence="8">
    <location>
        <begin position="20"/>
        <end position="40"/>
    </location>
</feature>
<sequence length="145" mass="15694">MRIRKKYQSSASAEINLTALLDVVFSILAFFILLSSALIVPSRIGVDLPVSDRNGNTDQNTSNLKSEDIFLITLDPNGQMLSNGKLIASQKLEQDIRQFLATSSKGVVVLSADNVNVSYQLVINRLAELRGIAGNRVAIATSKSS</sequence>
<keyword evidence="6 8" id="KW-0472">Membrane</keyword>
<organism evidence="9 10">
    <name type="scientific">Pseudanabaena yagii GIHE-NHR1</name>
    <dbReference type="NCBI Taxonomy" id="2722753"/>
    <lineage>
        <taxon>Bacteria</taxon>
        <taxon>Bacillati</taxon>
        <taxon>Cyanobacteriota</taxon>
        <taxon>Cyanophyceae</taxon>
        <taxon>Pseudanabaenales</taxon>
        <taxon>Pseudanabaenaceae</taxon>
        <taxon>Pseudanabaena</taxon>
        <taxon>Pseudanabaena yagii</taxon>
    </lineage>
</organism>
<comment type="similarity">
    <text evidence="2 7">Belongs to the ExbD/TolR family.</text>
</comment>
<evidence type="ECO:0000256" key="3">
    <source>
        <dbReference type="ARBA" id="ARBA00022475"/>
    </source>
</evidence>
<dbReference type="PANTHER" id="PTHR30558">
    <property type="entry name" value="EXBD MEMBRANE COMPONENT OF PMF-DRIVEN MACROMOLECULE IMPORT SYSTEM"/>
    <property type="match status" value="1"/>
</dbReference>
<keyword evidence="7" id="KW-0653">Protein transport</keyword>
<reference evidence="9 10" key="1">
    <citation type="submission" date="2020-03" db="EMBL/GenBank/DDBJ databases">
        <title>Draft Genome Sequence of 2-Methylisoborneol Producing Pseudanabaena yagii Strain GIHE-NHR1 Isolated from North Han River in South Korea.</title>
        <authorList>
            <person name="Jeong J."/>
        </authorList>
    </citation>
    <scope>NUCLEOTIDE SEQUENCE [LARGE SCALE GENOMIC DNA]</scope>
    <source>
        <strain evidence="9 10">GIHE-NHR1</strain>
    </source>
</reference>
<dbReference type="Pfam" id="PF02472">
    <property type="entry name" value="ExbD"/>
    <property type="match status" value="1"/>
</dbReference>
<keyword evidence="5 8" id="KW-1133">Transmembrane helix</keyword>
<evidence type="ECO:0000256" key="7">
    <source>
        <dbReference type="RuleBase" id="RU003879"/>
    </source>
</evidence>
<dbReference type="Proteomes" id="UP000738376">
    <property type="component" value="Unassembled WGS sequence"/>
</dbReference>
<evidence type="ECO:0000256" key="4">
    <source>
        <dbReference type="ARBA" id="ARBA00022692"/>
    </source>
</evidence>
<evidence type="ECO:0000256" key="5">
    <source>
        <dbReference type="ARBA" id="ARBA00022989"/>
    </source>
</evidence>